<evidence type="ECO:0000313" key="7">
    <source>
        <dbReference type="Proteomes" id="UP000332933"/>
    </source>
</evidence>
<evidence type="ECO:0000313" key="6">
    <source>
        <dbReference type="EMBL" id="VFT80297.1"/>
    </source>
</evidence>
<dbReference type="Proteomes" id="UP000332933">
    <property type="component" value="Unassembled WGS sequence"/>
</dbReference>
<reference evidence="5" key="2">
    <citation type="submission" date="2019-06" db="EMBL/GenBank/DDBJ databases">
        <title>Genomics analysis of Aphanomyces spp. identifies a new class of oomycete effector associated with host adaptation.</title>
        <authorList>
            <person name="Gaulin E."/>
        </authorList>
    </citation>
    <scope>NUCLEOTIDE SEQUENCE</scope>
    <source>
        <strain evidence="5">CBS 578.67</strain>
    </source>
</reference>
<evidence type="ECO:0000256" key="3">
    <source>
        <dbReference type="RuleBase" id="RU000507"/>
    </source>
</evidence>
<keyword evidence="1 3" id="KW-0808">Transferase</keyword>
<evidence type="ECO:0000313" key="5">
    <source>
        <dbReference type="EMBL" id="KAF0715899.1"/>
    </source>
</evidence>
<organism evidence="6 7">
    <name type="scientific">Aphanomyces stellatus</name>
    <dbReference type="NCBI Taxonomy" id="120398"/>
    <lineage>
        <taxon>Eukaryota</taxon>
        <taxon>Sar</taxon>
        <taxon>Stramenopiles</taxon>
        <taxon>Oomycota</taxon>
        <taxon>Saprolegniomycetes</taxon>
        <taxon>Saprolegniales</taxon>
        <taxon>Verrucalvaceae</taxon>
        <taxon>Aphanomyces</taxon>
    </lineage>
</organism>
<dbReference type="OrthoDB" id="270167at2759"/>
<dbReference type="CDD" id="cd01448">
    <property type="entry name" value="TST_Repeat_1"/>
    <property type="match status" value="1"/>
</dbReference>
<evidence type="ECO:0000259" key="4">
    <source>
        <dbReference type="PROSITE" id="PS50206"/>
    </source>
</evidence>
<name>A0A485KA23_9STRA</name>
<accession>A0A485KA23</accession>
<dbReference type="GO" id="GO:0005739">
    <property type="term" value="C:mitochondrion"/>
    <property type="evidence" value="ECO:0007669"/>
    <property type="project" value="TreeGrafter"/>
</dbReference>
<keyword evidence="2" id="KW-0677">Repeat</keyword>
<dbReference type="InterPro" id="IPR001763">
    <property type="entry name" value="Rhodanese-like_dom"/>
</dbReference>
<evidence type="ECO:0000256" key="1">
    <source>
        <dbReference type="ARBA" id="ARBA00022679"/>
    </source>
</evidence>
<sequence>MLRSGRSTSAVLLKQLRTISSRAAAMSTGPLVSGNDVQVFVSAGHDVRFVDASWYLDKARNGLAEFNQERLPGAVFFDIDTIKDKNSSLPHMLPPADEFSSAVQALGISNDSTVVVYGGFNCFSPARAWWTFKYFGHDNVHVLNGGLTRWKNEGRKIEQGSPTTPTPSVSYVATPRPNLVLNSTQVLALLNTKDQIIDARGPGRFYAKEPEPRAGMRGGHMPSALNVPFAKVLTSDDFSVWRHADEIRQNFEASGVRLNETTLIATTCGSGVTASVLTLGLHSLNVPLERVPVYDGSWSEWGASADLPVVQDD</sequence>
<feature type="domain" description="Rhodanese" evidence="4">
    <location>
        <begin position="190"/>
        <end position="310"/>
    </location>
</feature>
<dbReference type="PROSITE" id="PS00683">
    <property type="entry name" value="RHODANESE_2"/>
    <property type="match status" value="1"/>
</dbReference>
<dbReference type="CDD" id="cd01449">
    <property type="entry name" value="TST_Repeat_2"/>
    <property type="match status" value="1"/>
</dbReference>
<dbReference type="GO" id="GO:0004792">
    <property type="term" value="F:thiosulfate-cyanide sulfurtransferase activity"/>
    <property type="evidence" value="ECO:0007669"/>
    <property type="project" value="InterPro"/>
</dbReference>
<dbReference type="SMART" id="SM00450">
    <property type="entry name" value="RHOD"/>
    <property type="match status" value="2"/>
</dbReference>
<proteinExistence type="predicted"/>
<feature type="domain" description="Rhodanese" evidence="4">
    <location>
        <begin position="43"/>
        <end position="159"/>
    </location>
</feature>
<dbReference type="InterPro" id="IPR045078">
    <property type="entry name" value="TST/MPST-like"/>
</dbReference>
<keyword evidence="7" id="KW-1185">Reference proteome</keyword>
<dbReference type="PANTHER" id="PTHR11364">
    <property type="entry name" value="THIOSULFATE SULFERTANSFERASE"/>
    <property type="match status" value="1"/>
</dbReference>
<dbReference type="InterPro" id="IPR036873">
    <property type="entry name" value="Rhodanese-like_dom_sf"/>
</dbReference>
<dbReference type="Gene3D" id="3.40.250.10">
    <property type="entry name" value="Rhodanese-like domain"/>
    <property type="match status" value="2"/>
</dbReference>
<dbReference type="PROSITE" id="PS50206">
    <property type="entry name" value="RHODANESE_3"/>
    <property type="match status" value="2"/>
</dbReference>
<dbReference type="Pfam" id="PF00581">
    <property type="entry name" value="Rhodanese"/>
    <property type="match status" value="2"/>
</dbReference>
<gene>
    <name evidence="6" type="primary">Aste57867_3121</name>
    <name evidence="5" type="ORF">As57867_003112</name>
    <name evidence="6" type="ORF">ASTE57867_3121</name>
</gene>
<reference evidence="6 7" key="1">
    <citation type="submission" date="2019-03" db="EMBL/GenBank/DDBJ databases">
        <authorList>
            <person name="Gaulin E."/>
            <person name="Dumas B."/>
        </authorList>
    </citation>
    <scope>NUCLEOTIDE SEQUENCE [LARGE SCALE GENOMIC DNA]</scope>
    <source>
        <strain evidence="6">CBS 568.67</strain>
    </source>
</reference>
<protein>
    <recommendedName>
        <fullName evidence="3">Sulfurtransferase</fullName>
    </recommendedName>
</protein>
<dbReference type="EMBL" id="VJMH01000503">
    <property type="protein sequence ID" value="KAF0715899.1"/>
    <property type="molecule type" value="Genomic_DNA"/>
</dbReference>
<dbReference type="AlphaFoldDB" id="A0A485KA23"/>
<evidence type="ECO:0000256" key="2">
    <source>
        <dbReference type="ARBA" id="ARBA00022737"/>
    </source>
</evidence>
<dbReference type="EMBL" id="CAADRA010000503">
    <property type="protein sequence ID" value="VFT80297.1"/>
    <property type="molecule type" value="Genomic_DNA"/>
</dbReference>
<dbReference type="SUPFAM" id="SSF52821">
    <property type="entry name" value="Rhodanese/Cell cycle control phosphatase"/>
    <property type="match status" value="2"/>
</dbReference>
<dbReference type="InterPro" id="IPR001307">
    <property type="entry name" value="Thiosulphate_STrfase_CS"/>
</dbReference>
<dbReference type="PANTHER" id="PTHR11364:SF27">
    <property type="entry name" value="SULFURTRANSFERASE"/>
    <property type="match status" value="1"/>
</dbReference>